<comment type="similarity">
    <text evidence="2">Belongs to the akirin family.</text>
</comment>
<dbReference type="GO" id="GO:0000785">
    <property type="term" value="C:chromatin"/>
    <property type="evidence" value="ECO:0007669"/>
    <property type="project" value="TreeGrafter"/>
</dbReference>
<sequence>MACGLALKRPHEYDNYLQLGETAPEAKRARTSPLSCSPFRPQMGTLAASLPSSSSAQTSLEDRGIFGSAAARCNVNRAQVDAFIKAEIRSLRRRKLIPKRCLVDGNEYAEYEKSVHDADHNSTSATRPANKYRVPGSPQSASDSEGESGPSSARRRVLATLPNEVKSPAFDLNTKPMYSLNQVILMCERLLKEQELRVRFEYQQILEKKLQEQQDQLSQFAAEVNRPSEDYSCSYLS</sequence>
<comment type="subcellular location">
    <subcellularLocation>
        <location evidence="1">Nucleus</location>
    </subcellularLocation>
</comment>
<feature type="region of interest" description="Disordered" evidence="4">
    <location>
        <begin position="114"/>
        <end position="154"/>
    </location>
</feature>
<gene>
    <name evidence="5" type="ORF">MSPICULIGERA_LOCUS16657</name>
</gene>
<dbReference type="GO" id="GO:0005634">
    <property type="term" value="C:nucleus"/>
    <property type="evidence" value="ECO:0007669"/>
    <property type="project" value="UniProtKB-SubCell"/>
</dbReference>
<evidence type="ECO:0000256" key="1">
    <source>
        <dbReference type="ARBA" id="ARBA00004123"/>
    </source>
</evidence>
<protein>
    <recommendedName>
        <fullName evidence="7">Akirin</fullName>
    </recommendedName>
</protein>
<evidence type="ECO:0000256" key="3">
    <source>
        <dbReference type="ARBA" id="ARBA00023242"/>
    </source>
</evidence>
<keyword evidence="3" id="KW-0539">Nucleus</keyword>
<evidence type="ECO:0000256" key="2">
    <source>
        <dbReference type="ARBA" id="ARBA00005625"/>
    </source>
</evidence>
<accession>A0AA36D2I0</accession>
<comment type="caution">
    <text evidence="5">The sequence shown here is derived from an EMBL/GenBank/DDBJ whole genome shotgun (WGS) entry which is preliminary data.</text>
</comment>
<dbReference type="GO" id="GO:0003712">
    <property type="term" value="F:transcription coregulator activity"/>
    <property type="evidence" value="ECO:0007669"/>
    <property type="project" value="TreeGrafter"/>
</dbReference>
<dbReference type="EMBL" id="CATQJA010002653">
    <property type="protein sequence ID" value="CAJ0578399.1"/>
    <property type="molecule type" value="Genomic_DNA"/>
</dbReference>
<organism evidence="5 6">
    <name type="scientific">Mesorhabditis spiculigera</name>
    <dbReference type="NCBI Taxonomy" id="96644"/>
    <lineage>
        <taxon>Eukaryota</taxon>
        <taxon>Metazoa</taxon>
        <taxon>Ecdysozoa</taxon>
        <taxon>Nematoda</taxon>
        <taxon>Chromadorea</taxon>
        <taxon>Rhabditida</taxon>
        <taxon>Rhabditina</taxon>
        <taxon>Rhabditomorpha</taxon>
        <taxon>Rhabditoidea</taxon>
        <taxon>Rhabditidae</taxon>
        <taxon>Mesorhabditinae</taxon>
        <taxon>Mesorhabditis</taxon>
    </lineage>
</organism>
<feature type="non-terminal residue" evidence="5">
    <location>
        <position position="1"/>
    </location>
</feature>
<evidence type="ECO:0000313" key="6">
    <source>
        <dbReference type="Proteomes" id="UP001177023"/>
    </source>
</evidence>
<dbReference type="PANTHER" id="PTHR13293">
    <property type="entry name" value="AKIRIN-RELATED"/>
    <property type="match status" value="1"/>
</dbReference>
<dbReference type="GO" id="GO:0045089">
    <property type="term" value="P:positive regulation of innate immune response"/>
    <property type="evidence" value="ECO:0007669"/>
    <property type="project" value="TreeGrafter"/>
</dbReference>
<evidence type="ECO:0000313" key="5">
    <source>
        <dbReference type="EMBL" id="CAJ0578399.1"/>
    </source>
</evidence>
<evidence type="ECO:0000256" key="4">
    <source>
        <dbReference type="SAM" id="MobiDB-lite"/>
    </source>
</evidence>
<reference evidence="5" key="1">
    <citation type="submission" date="2023-06" db="EMBL/GenBank/DDBJ databases">
        <authorList>
            <person name="Delattre M."/>
        </authorList>
    </citation>
    <scope>NUCLEOTIDE SEQUENCE</scope>
    <source>
        <strain evidence="5">AF72</strain>
    </source>
</reference>
<dbReference type="GO" id="GO:0045944">
    <property type="term" value="P:positive regulation of transcription by RNA polymerase II"/>
    <property type="evidence" value="ECO:0007669"/>
    <property type="project" value="TreeGrafter"/>
</dbReference>
<dbReference type="InterPro" id="IPR024132">
    <property type="entry name" value="Akirin"/>
</dbReference>
<dbReference type="PANTHER" id="PTHR13293:SF6">
    <property type="entry name" value="AKIRIN-RELATED"/>
    <property type="match status" value="1"/>
</dbReference>
<proteinExistence type="inferred from homology"/>
<name>A0AA36D2I0_9BILA</name>
<keyword evidence="6" id="KW-1185">Reference proteome</keyword>
<dbReference type="AlphaFoldDB" id="A0AA36D2I0"/>
<dbReference type="Proteomes" id="UP001177023">
    <property type="component" value="Unassembled WGS sequence"/>
</dbReference>
<evidence type="ECO:0008006" key="7">
    <source>
        <dbReference type="Google" id="ProtNLM"/>
    </source>
</evidence>